<dbReference type="InterPro" id="IPR012910">
    <property type="entry name" value="Plug_dom"/>
</dbReference>
<name>A0ABV7YY06_9BACT</name>
<dbReference type="RefSeq" id="WP_379838648.1">
    <property type="nucleotide sequence ID" value="NZ_JBHRYQ010000001.1"/>
</dbReference>
<keyword evidence="10" id="KW-0732">Signal</keyword>
<evidence type="ECO:0000256" key="8">
    <source>
        <dbReference type="PROSITE-ProRule" id="PRU01360"/>
    </source>
</evidence>
<organism evidence="13 14">
    <name type="scientific">Lacihabitans lacunae</name>
    <dbReference type="NCBI Taxonomy" id="1028214"/>
    <lineage>
        <taxon>Bacteria</taxon>
        <taxon>Pseudomonadati</taxon>
        <taxon>Bacteroidota</taxon>
        <taxon>Cytophagia</taxon>
        <taxon>Cytophagales</taxon>
        <taxon>Leadbetterellaceae</taxon>
        <taxon>Lacihabitans</taxon>
    </lineage>
</organism>
<dbReference type="PROSITE" id="PS00018">
    <property type="entry name" value="EF_HAND_1"/>
    <property type="match status" value="1"/>
</dbReference>
<dbReference type="SUPFAM" id="SSF56935">
    <property type="entry name" value="Porins"/>
    <property type="match status" value="1"/>
</dbReference>
<dbReference type="InterPro" id="IPR023997">
    <property type="entry name" value="TonB-dep_OMP_SusC/RagA_CS"/>
</dbReference>
<dbReference type="PROSITE" id="PS52016">
    <property type="entry name" value="TONB_DEPENDENT_REC_3"/>
    <property type="match status" value="1"/>
</dbReference>
<dbReference type="InterPro" id="IPR036942">
    <property type="entry name" value="Beta-barrel_TonB_sf"/>
</dbReference>
<evidence type="ECO:0000256" key="7">
    <source>
        <dbReference type="ARBA" id="ARBA00023237"/>
    </source>
</evidence>
<dbReference type="InterPro" id="IPR037066">
    <property type="entry name" value="Plug_dom_sf"/>
</dbReference>
<protein>
    <submittedName>
        <fullName evidence="13">SusC/RagA family TonB-linked outer membrane protein</fullName>
    </submittedName>
</protein>
<comment type="caution">
    <text evidence="13">The sequence shown here is derived from an EMBL/GenBank/DDBJ whole genome shotgun (WGS) entry which is preliminary data.</text>
</comment>
<keyword evidence="14" id="KW-1185">Reference proteome</keyword>
<gene>
    <name evidence="13" type="ORF">ACFOOI_14145</name>
</gene>
<evidence type="ECO:0000256" key="1">
    <source>
        <dbReference type="ARBA" id="ARBA00004571"/>
    </source>
</evidence>
<keyword evidence="5 9" id="KW-0798">TonB box</keyword>
<keyword evidence="4 8" id="KW-0812">Transmembrane</keyword>
<dbReference type="Pfam" id="PF00593">
    <property type="entry name" value="TonB_dep_Rec_b-barrel"/>
    <property type="match status" value="1"/>
</dbReference>
<evidence type="ECO:0000256" key="5">
    <source>
        <dbReference type="ARBA" id="ARBA00023077"/>
    </source>
</evidence>
<keyword evidence="2 8" id="KW-0813">Transport</keyword>
<dbReference type="Pfam" id="PF07715">
    <property type="entry name" value="Plug"/>
    <property type="match status" value="1"/>
</dbReference>
<reference evidence="14" key="1">
    <citation type="journal article" date="2019" name="Int. J. Syst. Evol. Microbiol.">
        <title>The Global Catalogue of Microorganisms (GCM) 10K type strain sequencing project: providing services to taxonomists for standard genome sequencing and annotation.</title>
        <authorList>
            <consortium name="The Broad Institute Genomics Platform"/>
            <consortium name="The Broad Institute Genome Sequencing Center for Infectious Disease"/>
            <person name="Wu L."/>
            <person name="Ma J."/>
        </authorList>
    </citation>
    <scope>NUCLEOTIDE SEQUENCE [LARGE SCALE GENOMIC DNA]</scope>
    <source>
        <strain evidence="14">CECT 7956</strain>
    </source>
</reference>
<sequence length="973" mass="106260">MRALGLVAFMFFAWSNAAFAQKTVTGKVTDGQDKSEMIGVTVSVKGTNIGTQTDISGMYKLNVPNDESVLVFSFVGKIAQEVVIGNKTTINVTLADDASVLGEVVVIGYGSQKKRDLTGSVVSVSSEDFVKGQITSPEQLVSGKIAGVQITSNSGAPGSGSTIRIRGGSSLNANNDPLIVLDGMPLDNSGISGASNPLAMINPNDIETFTVLKDASATAIYGSRASNGVILITTKKGAKGKPQINFSTQFSSASPVKYVDVLSASEFAALVTEKGNTTMKSYLDTADTDWQKQIYRNALTTDNNLSISGTKGNLPYRISVGYLNQNGILKTSNMDRTSASIGLSPTFLDKHLKVDVNLKGSKSNNRFANTGAIGAAVSFDPTQPIYSGSETLGGYYEWLDPSTGKPNTLATLNPLGQLMLRDDRSDVLRSIGNVVFDYKFHFLPELRANLNLGYDISRSNGSVAIPANVGMSFARGGTNNVYDQNKTNKTLEFYLNYVKELPGIRSKIDVMGGYSYQDFLKDNSNLEKNIAGDVFLDYFYKTQNTLVSFFGRANYSLLDKYLLTVTLRKDGSSRFSPENRWGLFPSAAFAWKISDEGFLKNSNTISDLKLRLGYGVTGQQDVLGDYPYLPKYTISQSTAGYQFGSKFYNTLRPEGYDANIKWEETTTLNAGIDWALKTARISGSVDYYYRKTKDLLSVIPVPAGSNLTNQILTNVGNIENKGIEFNINTTPIHTKDFNWDLAFNITRNINTITNLTKVPNPTFPGILVGGISGGVGNTVQIHTVGYPTNSFFLYQQVYDENGKPLEGVYVDKNQDGVVNTSDLARYKSPQPDFYFGISSQFTYKKWFAGFVTRGSIGGYMYNNLNSTAGTFRTSSNAYLNNVVRNATVTGFENSQYFSDYYLENASFFRADNINLGYRIGRIKNKIDATVSANVQNAFVITKYSGLDPEVQGGIDNNIYPRPRTFTLGLNLGF</sequence>
<dbReference type="InterPro" id="IPR023996">
    <property type="entry name" value="TonB-dep_OMP_SusC/RagA"/>
</dbReference>
<feature type="domain" description="TonB-dependent receptor plug" evidence="12">
    <location>
        <begin position="113"/>
        <end position="229"/>
    </location>
</feature>
<evidence type="ECO:0000313" key="13">
    <source>
        <dbReference type="EMBL" id="MFC3811801.1"/>
    </source>
</evidence>
<dbReference type="InterPro" id="IPR018247">
    <property type="entry name" value="EF_Hand_1_Ca_BS"/>
</dbReference>
<keyword evidence="6 8" id="KW-0472">Membrane</keyword>
<dbReference type="Gene3D" id="2.60.40.1120">
    <property type="entry name" value="Carboxypeptidase-like, regulatory domain"/>
    <property type="match status" value="1"/>
</dbReference>
<proteinExistence type="inferred from homology"/>
<comment type="subcellular location">
    <subcellularLocation>
        <location evidence="1 8">Cell outer membrane</location>
        <topology evidence="1 8">Multi-pass membrane protein</topology>
    </subcellularLocation>
</comment>
<dbReference type="Gene3D" id="2.170.130.10">
    <property type="entry name" value="TonB-dependent receptor, plug domain"/>
    <property type="match status" value="1"/>
</dbReference>
<accession>A0ABV7YY06</accession>
<dbReference type="Proteomes" id="UP001595616">
    <property type="component" value="Unassembled WGS sequence"/>
</dbReference>
<dbReference type="NCBIfam" id="TIGR04057">
    <property type="entry name" value="SusC_RagA_signa"/>
    <property type="match status" value="1"/>
</dbReference>
<feature type="signal peptide" evidence="10">
    <location>
        <begin position="1"/>
        <end position="20"/>
    </location>
</feature>
<dbReference type="InterPro" id="IPR000531">
    <property type="entry name" value="Beta-barrel_TonB"/>
</dbReference>
<evidence type="ECO:0000256" key="9">
    <source>
        <dbReference type="RuleBase" id="RU003357"/>
    </source>
</evidence>
<feature type="domain" description="TonB-dependent receptor-like beta-barrel" evidence="11">
    <location>
        <begin position="391"/>
        <end position="936"/>
    </location>
</feature>
<dbReference type="SUPFAM" id="SSF49464">
    <property type="entry name" value="Carboxypeptidase regulatory domain-like"/>
    <property type="match status" value="1"/>
</dbReference>
<dbReference type="NCBIfam" id="TIGR04056">
    <property type="entry name" value="OMP_RagA_SusC"/>
    <property type="match status" value="1"/>
</dbReference>
<evidence type="ECO:0000256" key="6">
    <source>
        <dbReference type="ARBA" id="ARBA00023136"/>
    </source>
</evidence>
<evidence type="ECO:0000256" key="10">
    <source>
        <dbReference type="SAM" id="SignalP"/>
    </source>
</evidence>
<keyword evidence="7 8" id="KW-0998">Cell outer membrane</keyword>
<evidence type="ECO:0000313" key="14">
    <source>
        <dbReference type="Proteomes" id="UP001595616"/>
    </source>
</evidence>
<feature type="chain" id="PRO_5047067164" evidence="10">
    <location>
        <begin position="21"/>
        <end position="973"/>
    </location>
</feature>
<evidence type="ECO:0000259" key="12">
    <source>
        <dbReference type="Pfam" id="PF07715"/>
    </source>
</evidence>
<dbReference type="EMBL" id="JBHRYQ010000001">
    <property type="protein sequence ID" value="MFC3811801.1"/>
    <property type="molecule type" value="Genomic_DNA"/>
</dbReference>
<evidence type="ECO:0000259" key="11">
    <source>
        <dbReference type="Pfam" id="PF00593"/>
    </source>
</evidence>
<dbReference type="Pfam" id="PF13715">
    <property type="entry name" value="CarbopepD_reg_2"/>
    <property type="match status" value="1"/>
</dbReference>
<dbReference type="InterPro" id="IPR039426">
    <property type="entry name" value="TonB-dep_rcpt-like"/>
</dbReference>
<evidence type="ECO:0000256" key="2">
    <source>
        <dbReference type="ARBA" id="ARBA00022448"/>
    </source>
</evidence>
<evidence type="ECO:0000256" key="3">
    <source>
        <dbReference type="ARBA" id="ARBA00022452"/>
    </source>
</evidence>
<keyword evidence="3 8" id="KW-1134">Transmembrane beta strand</keyword>
<comment type="similarity">
    <text evidence="8 9">Belongs to the TonB-dependent receptor family.</text>
</comment>
<evidence type="ECO:0000256" key="4">
    <source>
        <dbReference type="ARBA" id="ARBA00022692"/>
    </source>
</evidence>
<dbReference type="InterPro" id="IPR008969">
    <property type="entry name" value="CarboxyPept-like_regulatory"/>
</dbReference>
<dbReference type="Gene3D" id="2.40.170.20">
    <property type="entry name" value="TonB-dependent receptor, beta-barrel domain"/>
    <property type="match status" value="1"/>
</dbReference>